<dbReference type="InterPro" id="IPR015275">
    <property type="entry name" value="Actin-fragmin_kin_cat_dom"/>
</dbReference>
<reference evidence="3" key="1">
    <citation type="journal article" date="2013" name="Nature">
        <title>Pan genome of the phytoplankton Emiliania underpins its global distribution.</title>
        <authorList>
            <person name="Read B.A."/>
            <person name="Kegel J."/>
            <person name="Klute M.J."/>
            <person name="Kuo A."/>
            <person name="Lefebvre S.C."/>
            <person name="Maumus F."/>
            <person name="Mayer C."/>
            <person name="Miller J."/>
            <person name="Monier A."/>
            <person name="Salamov A."/>
            <person name="Young J."/>
            <person name="Aguilar M."/>
            <person name="Claverie J.M."/>
            <person name="Frickenhaus S."/>
            <person name="Gonzalez K."/>
            <person name="Herman E.K."/>
            <person name="Lin Y.C."/>
            <person name="Napier J."/>
            <person name="Ogata H."/>
            <person name="Sarno A.F."/>
            <person name="Shmutz J."/>
            <person name="Schroeder D."/>
            <person name="de Vargas C."/>
            <person name="Verret F."/>
            <person name="von Dassow P."/>
            <person name="Valentin K."/>
            <person name="Van de Peer Y."/>
            <person name="Wheeler G."/>
            <person name="Dacks J.B."/>
            <person name="Delwiche C.F."/>
            <person name="Dyhrman S.T."/>
            <person name="Glockner G."/>
            <person name="John U."/>
            <person name="Richards T."/>
            <person name="Worden A.Z."/>
            <person name="Zhang X."/>
            <person name="Grigoriev I.V."/>
            <person name="Allen A.E."/>
            <person name="Bidle K."/>
            <person name="Borodovsky M."/>
            <person name="Bowler C."/>
            <person name="Brownlee C."/>
            <person name="Cock J.M."/>
            <person name="Elias M."/>
            <person name="Gladyshev V.N."/>
            <person name="Groth M."/>
            <person name="Guda C."/>
            <person name="Hadaegh A."/>
            <person name="Iglesias-Rodriguez M.D."/>
            <person name="Jenkins J."/>
            <person name="Jones B.M."/>
            <person name="Lawson T."/>
            <person name="Leese F."/>
            <person name="Lindquist E."/>
            <person name="Lobanov A."/>
            <person name="Lomsadze A."/>
            <person name="Malik S.B."/>
            <person name="Marsh M.E."/>
            <person name="Mackinder L."/>
            <person name="Mock T."/>
            <person name="Mueller-Roeber B."/>
            <person name="Pagarete A."/>
            <person name="Parker M."/>
            <person name="Probert I."/>
            <person name="Quesneville H."/>
            <person name="Raines C."/>
            <person name="Rensing S.A."/>
            <person name="Riano-Pachon D.M."/>
            <person name="Richier S."/>
            <person name="Rokitta S."/>
            <person name="Shiraiwa Y."/>
            <person name="Soanes D.M."/>
            <person name="van der Giezen M."/>
            <person name="Wahlund T.M."/>
            <person name="Williams B."/>
            <person name="Wilson W."/>
            <person name="Wolfe G."/>
            <person name="Wurch L.L."/>
        </authorList>
    </citation>
    <scope>NUCLEOTIDE SEQUENCE</scope>
</reference>
<dbReference type="RefSeq" id="XP_005757572.1">
    <property type="nucleotide sequence ID" value="XM_005757515.1"/>
</dbReference>
<dbReference type="SUPFAM" id="SSF56112">
    <property type="entry name" value="Protein kinase-like (PK-like)"/>
    <property type="match status" value="1"/>
</dbReference>
<protein>
    <recommendedName>
        <fullName evidence="1">Actin-fragmin kinase catalytic domain-containing protein</fullName>
    </recommendedName>
</protein>
<name>A0A0D3I1K8_EMIH1</name>
<dbReference type="InterPro" id="IPR011009">
    <property type="entry name" value="Kinase-like_dom_sf"/>
</dbReference>
<proteinExistence type="predicted"/>
<reference evidence="2" key="2">
    <citation type="submission" date="2024-10" db="UniProtKB">
        <authorList>
            <consortium name="EnsemblProtists"/>
        </authorList>
    </citation>
    <scope>IDENTIFICATION</scope>
</reference>
<organism evidence="2 3">
    <name type="scientific">Emiliania huxleyi (strain CCMP1516)</name>
    <dbReference type="NCBI Taxonomy" id="280463"/>
    <lineage>
        <taxon>Eukaryota</taxon>
        <taxon>Haptista</taxon>
        <taxon>Haptophyta</taxon>
        <taxon>Prymnesiophyceae</taxon>
        <taxon>Isochrysidales</taxon>
        <taxon>Noelaerhabdaceae</taxon>
        <taxon>Emiliania</taxon>
    </lineage>
</organism>
<dbReference type="GeneID" id="17251270"/>
<sequence>MASIDDVLARYPQWHSIDSSAHSWQRRGAVGAHLRQRVHGDIDLSKCEPAASIWDVDWAAATNFKRSDGGRSSGVYFVLLPGQRCVVVKPDAEVVADYCGHLIGSALGVRAPEMRCVLTASEEGLALEAALSRLDAAKPLKQRSSPPVAAVLAAVPTCLVMEFPLMAPRLATPFLCVARGAPRELSPSGREQLQMLGRTLAFDILIHNYDRLRCLWGRDGEALPCIWGNDGNSENVMIDAEDRVVAIDSMMSAFDPHDPRSAPLFGEYKRKVAALVGEVCASPRAPHAAFAPLRLLLLHGSGDESSEGFSAAIADIAALPPTAFADLPELLHLFLGGPGGGDTRCNPAFVGSIAAIFRRATAPQARAQAKFGLHARGAAVRPAWPSQIDSSAALRDAGHAALGLRPGVRAAAVSRVEKVVLSEPEEGGGEDAPAGTGCSCSCVLM</sequence>
<dbReference type="PANTHER" id="PTHR38737:SF1">
    <property type="entry name" value="ACTIN-FRAGMIN KINASE DDB_G0279609-RELATED"/>
    <property type="match status" value="1"/>
</dbReference>
<dbReference type="Pfam" id="PF09192">
    <property type="entry name" value="Act-Frag_cataly"/>
    <property type="match status" value="1"/>
</dbReference>
<dbReference type="Gene3D" id="1.10.1070.11">
    <property type="entry name" value="Phosphatidylinositol 3-/4-kinase, catalytic domain"/>
    <property type="match status" value="1"/>
</dbReference>
<accession>A0A0D3I1K8</accession>
<dbReference type="eggNOG" id="ENOG502S90V">
    <property type="taxonomic scope" value="Eukaryota"/>
</dbReference>
<dbReference type="Gene3D" id="3.30.1010.10">
    <property type="entry name" value="Phosphatidylinositol 3-kinase Catalytic Subunit, Chain A, domain 4"/>
    <property type="match status" value="1"/>
</dbReference>
<evidence type="ECO:0000259" key="1">
    <source>
        <dbReference type="Pfam" id="PF09192"/>
    </source>
</evidence>
<dbReference type="EnsemblProtists" id="EOD05143">
    <property type="protein sequence ID" value="EOD05143"/>
    <property type="gene ID" value="EMIHUDRAFT_453695"/>
</dbReference>
<dbReference type="Proteomes" id="UP000013827">
    <property type="component" value="Unassembled WGS sequence"/>
</dbReference>
<dbReference type="KEGG" id="ehx:EMIHUDRAFT_453695"/>
<dbReference type="InterPro" id="IPR036940">
    <property type="entry name" value="PI3/4_kinase_cat_sf"/>
</dbReference>
<dbReference type="PANTHER" id="PTHR38737">
    <property type="entry name" value="ACTIN-FRAGMIN KINASE DDB_G0279609-RELATED"/>
    <property type="match status" value="1"/>
</dbReference>
<keyword evidence="3" id="KW-1185">Reference proteome</keyword>
<evidence type="ECO:0000313" key="2">
    <source>
        <dbReference type="EnsemblProtists" id="EOD05143"/>
    </source>
</evidence>
<dbReference type="HOGENOM" id="CLU_616004_0_0_1"/>
<evidence type="ECO:0000313" key="3">
    <source>
        <dbReference type="Proteomes" id="UP000013827"/>
    </source>
</evidence>
<dbReference type="PaxDb" id="2903-EOD05143"/>
<feature type="domain" description="Actin-fragmin kinase catalytic" evidence="1">
    <location>
        <begin position="52"/>
        <end position="245"/>
    </location>
</feature>
<dbReference type="InterPro" id="IPR037469">
    <property type="entry name" value="Put_AFK"/>
</dbReference>
<dbReference type="AlphaFoldDB" id="A0A0D3I1K8"/>